<keyword evidence="4" id="KW-1185">Reference proteome</keyword>
<feature type="region of interest" description="Disordered" evidence="1">
    <location>
        <begin position="411"/>
        <end position="432"/>
    </location>
</feature>
<feature type="compositionally biased region" description="Polar residues" evidence="1">
    <location>
        <begin position="271"/>
        <end position="287"/>
    </location>
</feature>
<feature type="compositionally biased region" description="Gly residues" evidence="1">
    <location>
        <begin position="64"/>
        <end position="73"/>
    </location>
</feature>
<dbReference type="Proteomes" id="UP000277580">
    <property type="component" value="Unassembled WGS sequence"/>
</dbReference>
<feature type="region of interest" description="Disordered" evidence="1">
    <location>
        <begin position="340"/>
        <end position="360"/>
    </location>
</feature>
<feature type="non-terminal residue" evidence="3">
    <location>
        <position position="542"/>
    </location>
</feature>
<feature type="domain" description="Spt20-like SEP" evidence="2">
    <location>
        <begin position="160"/>
        <end position="407"/>
    </location>
</feature>
<gene>
    <name evidence="3" type="ORF">P167DRAFT_521109</name>
</gene>
<evidence type="ECO:0000313" key="4">
    <source>
        <dbReference type="Proteomes" id="UP000277580"/>
    </source>
</evidence>
<reference evidence="3 4" key="1">
    <citation type="journal article" date="2018" name="Nat. Ecol. Evol.">
        <title>Pezizomycetes genomes reveal the molecular basis of ectomycorrhizal truffle lifestyle.</title>
        <authorList>
            <person name="Murat C."/>
            <person name="Payen T."/>
            <person name="Noel B."/>
            <person name="Kuo A."/>
            <person name="Morin E."/>
            <person name="Chen J."/>
            <person name="Kohler A."/>
            <person name="Krizsan K."/>
            <person name="Balestrini R."/>
            <person name="Da Silva C."/>
            <person name="Montanini B."/>
            <person name="Hainaut M."/>
            <person name="Levati E."/>
            <person name="Barry K.W."/>
            <person name="Belfiori B."/>
            <person name="Cichocki N."/>
            <person name="Clum A."/>
            <person name="Dockter R.B."/>
            <person name="Fauchery L."/>
            <person name="Guy J."/>
            <person name="Iotti M."/>
            <person name="Le Tacon F."/>
            <person name="Lindquist E.A."/>
            <person name="Lipzen A."/>
            <person name="Malagnac F."/>
            <person name="Mello A."/>
            <person name="Molinier V."/>
            <person name="Miyauchi S."/>
            <person name="Poulain J."/>
            <person name="Riccioni C."/>
            <person name="Rubini A."/>
            <person name="Sitrit Y."/>
            <person name="Splivallo R."/>
            <person name="Traeger S."/>
            <person name="Wang M."/>
            <person name="Zifcakova L."/>
            <person name="Wipf D."/>
            <person name="Zambonelli A."/>
            <person name="Paolocci F."/>
            <person name="Nowrousian M."/>
            <person name="Ottonello S."/>
            <person name="Baldrian P."/>
            <person name="Spatafora J.W."/>
            <person name="Henrissat B."/>
            <person name="Nagy L.G."/>
            <person name="Aury J.M."/>
            <person name="Wincker P."/>
            <person name="Grigoriev I.V."/>
            <person name="Bonfante P."/>
            <person name="Martin F.M."/>
        </authorList>
    </citation>
    <scope>NUCLEOTIDE SEQUENCE [LARGE SCALE GENOMIC DNA]</scope>
    <source>
        <strain evidence="3 4">CCBAS932</strain>
    </source>
</reference>
<evidence type="ECO:0000313" key="3">
    <source>
        <dbReference type="EMBL" id="RPB13697.1"/>
    </source>
</evidence>
<feature type="compositionally biased region" description="Polar residues" evidence="1">
    <location>
        <begin position="40"/>
        <end position="49"/>
    </location>
</feature>
<dbReference type="InterPro" id="IPR046468">
    <property type="entry name" value="Spt20-like_SEP"/>
</dbReference>
<dbReference type="OrthoDB" id="1932706at2759"/>
<dbReference type="PANTHER" id="PTHR13526:SF8">
    <property type="entry name" value="TRANSCRIPTION FACTOR SPT20 HOMOLOG"/>
    <property type="match status" value="1"/>
</dbReference>
<dbReference type="PANTHER" id="PTHR13526">
    <property type="entry name" value="TRANSCRIPTION FACTOR SPT20 HOMOLOG"/>
    <property type="match status" value="1"/>
</dbReference>
<sequence>MSTSTSTSSKTPPLHSRIKLNPVNNTAPRTYTGKHLPPGQQRSVGSGTKTRPPPLPSPTPNSNGSGGNNGGAANGASNANTGPGTRISERRRTTHKPGEFANLAKGKGRGGSVDDKGKGIGAEEEGESIVVRGVPAKKKKLPRGPFVTTTSSILEKYRGQPPSIIIHLHPQHFRFEGQDGSFSYGSPMKAFLEYLKSEIIPHEVVEEFRDAGTKFYDGCLIVQIHDHRSATITSSSKKNDNKDIPYSIHNRSLWLTPSPFVPFKEPPCTRSGASSGESENNKENPSNTKEDKDPKDVKTEKKTRIFTTVLHPSAMTLHGDMAVLASTPVPVRSISFSRQQPLSAAGTPTSATMTIPPTPTMNARAKYTTVITEKTAAQFEASVLLATSPALLLTPAKDPEHCQKIINTLRNPLNSFPLPPPKSRKRTTAELAADEAQAAEEERVLLIMDERHFSSSHAQPESAVGDGVGGGGGFEPSFKRFKVLEEIKRKRNEQKEKEKAENQRQMERQKDMKRKEEENRRAAASRSSQQGSPVLAQGPMAM</sequence>
<accession>A0A3N4KT73</accession>
<feature type="compositionally biased region" description="Basic and acidic residues" evidence="1">
    <location>
        <begin position="489"/>
        <end position="521"/>
    </location>
</feature>
<dbReference type="STRING" id="1392247.A0A3N4KT73"/>
<dbReference type="GO" id="GO:0003712">
    <property type="term" value="F:transcription coregulator activity"/>
    <property type="evidence" value="ECO:0007669"/>
    <property type="project" value="InterPro"/>
</dbReference>
<feature type="compositionally biased region" description="Basic and acidic residues" evidence="1">
    <location>
        <begin position="288"/>
        <end position="300"/>
    </location>
</feature>
<evidence type="ECO:0000259" key="2">
    <source>
        <dbReference type="Pfam" id="PF12090"/>
    </source>
</evidence>
<feature type="compositionally biased region" description="Low complexity" evidence="1">
    <location>
        <begin position="74"/>
        <end position="85"/>
    </location>
</feature>
<evidence type="ECO:0000256" key="1">
    <source>
        <dbReference type="SAM" id="MobiDB-lite"/>
    </source>
</evidence>
<feature type="region of interest" description="Disordered" evidence="1">
    <location>
        <begin position="265"/>
        <end position="300"/>
    </location>
</feature>
<dbReference type="GO" id="GO:0006357">
    <property type="term" value="P:regulation of transcription by RNA polymerase II"/>
    <property type="evidence" value="ECO:0007669"/>
    <property type="project" value="TreeGrafter"/>
</dbReference>
<dbReference type="InterPro" id="IPR021950">
    <property type="entry name" value="Spt20"/>
</dbReference>
<name>A0A3N4KT73_9PEZI</name>
<proteinExistence type="predicted"/>
<feature type="compositionally biased region" description="Polar residues" evidence="1">
    <location>
        <begin position="340"/>
        <end position="355"/>
    </location>
</feature>
<dbReference type="AlphaFoldDB" id="A0A3N4KT73"/>
<dbReference type="EMBL" id="ML119121">
    <property type="protein sequence ID" value="RPB13697.1"/>
    <property type="molecule type" value="Genomic_DNA"/>
</dbReference>
<feature type="region of interest" description="Disordered" evidence="1">
    <location>
        <begin position="1"/>
        <end position="121"/>
    </location>
</feature>
<protein>
    <recommendedName>
        <fullName evidence="2">Spt20-like SEP domain-containing protein</fullName>
    </recommendedName>
</protein>
<feature type="region of interest" description="Disordered" evidence="1">
    <location>
        <begin position="489"/>
        <end position="542"/>
    </location>
</feature>
<dbReference type="Pfam" id="PF12090">
    <property type="entry name" value="Spt20_SEP"/>
    <property type="match status" value="1"/>
</dbReference>
<dbReference type="InParanoid" id="A0A3N4KT73"/>
<dbReference type="GO" id="GO:0000124">
    <property type="term" value="C:SAGA complex"/>
    <property type="evidence" value="ECO:0007669"/>
    <property type="project" value="InterPro"/>
</dbReference>
<organism evidence="3 4">
    <name type="scientific">Morchella conica CCBAS932</name>
    <dbReference type="NCBI Taxonomy" id="1392247"/>
    <lineage>
        <taxon>Eukaryota</taxon>
        <taxon>Fungi</taxon>
        <taxon>Dikarya</taxon>
        <taxon>Ascomycota</taxon>
        <taxon>Pezizomycotina</taxon>
        <taxon>Pezizomycetes</taxon>
        <taxon>Pezizales</taxon>
        <taxon>Morchellaceae</taxon>
        <taxon>Morchella</taxon>
    </lineage>
</organism>